<dbReference type="Proteomes" id="UP000722485">
    <property type="component" value="Unassembled WGS sequence"/>
</dbReference>
<feature type="domain" description="Nephrocystin 3-like N-terminal" evidence="4">
    <location>
        <begin position="278"/>
        <end position="453"/>
    </location>
</feature>
<protein>
    <recommendedName>
        <fullName evidence="7">Fungal STAND N-terminal Goodbye domain-containing protein</fullName>
    </recommendedName>
</protein>
<evidence type="ECO:0000313" key="6">
    <source>
        <dbReference type="Proteomes" id="UP000722485"/>
    </source>
</evidence>
<gene>
    <name evidence="5" type="ORF">G7Z17_g57</name>
</gene>
<dbReference type="SUPFAM" id="SSF54909">
    <property type="entry name" value="Dimeric alpha+beta barrel"/>
    <property type="match status" value="1"/>
</dbReference>
<dbReference type="InterPro" id="IPR056884">
    <property type="entry name" value="NPHP3-like_N"/>
</dbReference>
<evidence type="ECO:0000256" key="1">
    <source>
        <dbReference type="ARBA" id="ARBA00022737"/>
    </source>
</evidence>
<feature type="region of interest" description="Disordered" evidence="2">
    <location>
        <begin position="1715"/>
        <end position="1734"/>
    </location>
</feature>
<comment type="caution">
    <text evidence="5">The sequence shown here is derived from an EMBL/GenBank/DDBJ whole genome shotgun (WGS) entry which is preliminary data.</text>
</comment>
<dbReference type="InterPro" id="IPR031350">
    <property type="entry name" value="Goodbye_dom"/>
</dbReference>
<dbReference type="OrthoDB" id="2913095at2759"/>
<feature type="domain" description="Fungal STAND N-terminal Goodbye" evidence="3">
    <location>
        <begin position="38"/>
        <end position="137"/>
    </location>
</feature>
<evidence type="ECO:0000313" key="5">
    <source>
        <dbReference type="EMBL" id="KAF7558157.1"/>
    </source>
</evidence>
<evidence type="ECO:0008006" key="7">
    <source>
        <dbReference type="Google" id="ProtNLM"/>
    </source>
</evidence>
<evidence type="ECO:0000259" key="4">
    <source>
        <dbReference type="Pfam" id="PF24883"/>
    </source>
</evidence>
<evidence type="ECO:0000259" key="3">
    <source>
        <dbReference type="Pfam" id="PF17109"/>
    </source>
</evidence>
<dbReference type="Pfam" id="PF17109">
    <property type="entry name" value="Goodbye"/>
    <property type="match status" value="1"/>
</dbReference>
<dbReference type="PANTHER" id="PTHR10039:SF17">
    <property type="entry name" value="FUNGAL STAND N-TERMINAL GOODBYE DOMAIN-CONTAINING PROTEIN-RELATED"/>
    <property type="match status" value="1"/>
</dbReference>
<dbReference type="EMBL" id="JAANBB010000001">
    <property type="protein sequence ID" value="KAF7558157.1"/>
    <property type="molecule type" value="Genomic_DNA"/>
</dbReference>
<accession>A0A9P5HNC7</accession>
<dbReference type="InterPro" id="IPR011008">
    <property type="entry name" value="Dimeric_a/b-barrel"/>
</dbReference>
<proteinExistence type="predicted"/>
<dbReference type="Pfam" id="PF24883">
    <property type="entry name" value="NPHP3_N"/>
    <property type="match status" value="1"/>
</dbReference>
<reference evidence="5" key="1">
    <citation type="submission" date="2020-03" db="EMBL/GenBank/DDBJ databases">
        <title>Draft Genome Sequence of Cylindrodendrum hubeiense.</title>
        <authorList>
            <person name="Buettner E."/>
            <person name="Kellner H."/>
        </authorList>
    </citation>
    <scope>NUCLEOTIDE SEQUENCE</scope>
    <source>
        <strain evidence="5">IHI 201604</strain>
    </source>
</reference>
<evidence type="ECO:0000256" key="2">
    <source>
        <dbReference type="SAM" id="MobiDB-lite"/>
    </source>
</evidence>
<sequence>MSTGPASRVPDSAQQKELDLIWEQVQAKVVELAGGDPRKVQRLGISNVLEQLDSYNDNKNPQSYSRLKKAVDNTLQCIETIGGIVTQGVSTVLAPANMCYNALTFVIQAWKGYEGMFENMAELLEKCMEFLDRLSYYDQKMDANLTKLACQNLRLFVEICHRTVRLRKKHTRFLAFTKQLFLNDDGVQDLLTLMERLNGKEALLVAAQTFEIVNDSAGDLKIIVEEQNEQRKKQDSKQRRRTIADALVFRTEEINSTGEPIATWRRSLDSNVANIVGDTGDWLIEDPVFQDWAQADVPSKPILVLQGNSYSGKTSTMVNALRFLRQQSKNVPTSRIVTSYFFPDEDAKQVEVSNAEPILEMVSKALLWQIGVSFEALTKSFAHKAQTSRGFMGWLDVWDQLYITNPERMNPDTTFFLFIDSSDANNGRVEALVPLFQKLASTTLGGKTRILFTAGPQAAAECIRHVNGAQFEVINITDRNRTDIDKYINYRMNRMPVLRDPSRPGIAQWRKRIIIKLAEKCAGDYSKLNSSLNAIAQMHLVQDIEEVLAQADETRSQQIQAEISHLNNTRTPKEIEEMNEIIIWVNSGRRWLQADILEALLAIKHQVVSTDAKPFLARQASGSLLAASSSSGGTLSVSLLPFSQKLLEIYCLFTITETNDIKWRDPETESSIPCRADLQNDDSKMLQSIISTPIGSQMVQEGEIDIVRHFLHNVCPPRLYERLGFESFFDTKLRAQKKEYICFDENNAHIRIAIAYLTILTNETSQHTRRVLQLARRDLLYHLKKVDLSAADPAFKCQVGPLLVFLLTEQSGIWSLFLPASTSGLHDWITNENTDLRVVRAEWLYSLEGTREVVRWLNDSSVTKSIQGHEAEAFVKGINGLDQNLHRFMLSHAATHLARRLFHHHTPQLRELSCVCLFLRGYLMRCDATISSGMANEAAFYIELEKEAAKEIEGVKNFDLKTFKDIENWAVAALDKANNTPSQDSHWEYQASVILQRICPSVPASEATVRLHKAIELDSHNFDARLVVAADATLGNKEAIQALSALKADIENSSSGEYSQLLASTSLGLGNRLWDVGEDYELAARAHIESLSYDFLSWEYMSILRRYNESHSHENMINFFRKLNARSSIWESDPYQLYSNTCDFFDEPHIIAEAADATEGWDVVITYFNLLVEGLKSPEFSDSVADCYKLLGDCLGASSDAAKREQRTTRYEAALDGAKLHAGSNGAVSKFSLFMIIHRLTAAYLEQAFASEPGSERLQSCLTKIAGLLSIADTSGDILQATPPTCSLIVFHRKTGQFADIVRKWTPKIMLEILDLLSDDDEDNDVQAFLYLLQLLIALKDIENIRIVMAMFKWEVHTKRVGMLNAVARARTSNTKHLMHKSSSESLGESNAVSAEPSWSSMCDGCTVPMDIADADYYLCTDCVSISGFDKNCYGLFQSGNLDRQVDCSTEHEFIHVAAWKPDQESLDGQVPILEKVEGDSEAKQIGWMPLEEWKAKLKSLDAGKALANAIDVVLKQPGAQRVYTGVEIENPSNVWLFLDWESVDHHLNYRKTDAHGVVIESLNPHFDFTKSINKHVAVNPFPTEDVLDKTRSPVTEVLLAYFPSDYSEDSRAVAKRRLEQFTGRALKSSPDWRGISYGWSVENDVPVKGDESNSGALLVAFIGWPSVEAHKKFRETEDFKENISLLREIPGLTKLTTFHVSCISRAAEGAPNAYDEHHDEHGHDHGCGSGGCC</sequence>
<feature type="compositionally biased region" description="Basic and acidic residues" evidence="2">
    <location>
        <begin position="1715"/>
        <end position="1727"/>
    </location>
</feature>
<name>A0A9P5HNC7_9HYPO</name>
<dbReference type="PANTHER" id="PTHR10039">
    <property type="entry name" value="AMELOGENIN"/>
    <property type="match status" value="1"/>
</dbReference>
<keyword evidence="6" id="KW-1185">Reference proteome</keyword>
<organism evidence="5 6">
    <name type="scientific">Cylindrodendrum hubeiense</name>
    <dbReference type="NCBI Taxonomy" id="595255"/>
    <lineage>
        <taxon>Eukaryota</taxon>
        <taxon>Fungi</taxon>
        <taxon>Dikarya</taxon>
        <taxon>Ascomycota</taxon>
        <taxon>Pezizomycotina</taxon>
        <taxon>Sordariomycetes</taxon>
        <taxon>Hypocreomycetidae</taxon>
        <taxon>Hypocreales</taxon>
        <taxon>Nectriaceae</taxon>
        <taxon>Cylindrodendrum</taxon>
    </lineage>
</organism>
<dbReference type="Gene3D" id="3.30.70.100">
    <property type="match status" value="2"/>
</dbReference>
<keyword evidence="1" id="KW-0677">Repeat</keyword>